<name>A0A3R8U348_9BURK</name>
<keyword evidence="10" id="KW-1185">Reference proteome</keyword>
<keyword evidence="4" id="KW-0067">ATP-binding</keyword>
<dbReference type="SUPFAM" id="SSF56112">
    <property type="entry name" value="Protein kinase-like (PK-like)"/>
    <property type="match status" value="1"/>
</dbReference>
<dbReference type="PROSITE" id="PS51746">
    <property type="entry name" value="PPM_2"/>
    <property type="match status" value="1"/>
</dbReference>
<gene>
    <name evidence="9" type="ORF">EIP75_14010</name>
</gene>
<dbReference type="Gene3D" id="1.10.510.10">
    <property type="entry name" value="Transferase(Phosphotransferase) domain 1"/>
    <property type="match status" value="1"/>
</dbReference>
<evidence type="ECO:0000256" key="6">
    <source>
        <dbReference type="SAM" id="Phobius"/>
    </source>
</evidence>
<keyword evidence="3 9" id="KW-0418">Kinase</keyword>
<feature type="domain" description="Protein kinase" evidence="7">
    <location>
        <begin position="272"/>
        <end position="554"/>
    </location>
</feature>
<dbReference type="InterPro" id="IPR000719">
    <property type="entry name" value="Prot_kinase_dom"/>
</dbReference>
<dbReference type="AlphaFoldDB" id="A0A3R8U348"/>
<dbReference type="CDD" id="cd00143">
    <property type="entry name" value="PP2Cc"/>
    <property type="match status" value="1"/>
</dbReference>
<dbReference type="PROSITE" id="PS00109">
    <property type="entry name" value="PROTEIN_KINASE_TYR"/>
    <property type="match status" value="1"/>
</dbReference>
<evidence type="ECO:0000256" key="3">
    <source>
        <dbReference type="ARBA" id="ARBA00022777"/>
    </source>
</evidence>
<evidence type="ECO:0000259" key="8">
    <source>
        <dbReference type="PROSITE" id="PS51746"/>
    </source>
</evidence>
<accession>A0A3R8U348</accession>
<feature type="domain" description="PPM-type phosphatase" evidence="8">
    <location>
        <begin position="8"/>
        <end position="239"/>
    </location>
</feature>
<dbReference type="PROSITE" id="PS50011">
    <property type="entry name" value="PROTEIN_KINASE_DOM"/>
    <property type="match status" value="1"/>
</dbReference>
<dbReference type="InterPro" id="IPR008266">
    <property type="entry name" value="Tyr_kinase_AS"/>
</dbReference>
<dbReference type="GO" id="GO:0005524">
    <property type="term" value="F:ATP binding"/>
    <property type="evidence" value="ECO:0007669"/>
    <property type="project" value="UniProtKB-KW"/>
</dbReference>
<dbReference type="InterPro" id="IPR036457">
    <property type="entry name" value="PPM-type-like_dom_sf"/>
</dbReference>
<dbReference type="GO" id="GO:0004674">
    <property type="term" value="F:protein serine/threonine kinase activity"/>
    <property type="evidence" value="ECO:0007669"/>
    <property type="project" value="TreeGrafter"/>
</dbReference>
<dbReference type="Proteomes" id="UP000269265">
    <property type="component" value="Unassembled WGS sequence"/>
</dbReference>
<reference evidence="9 10" key="1">
    <citation type="submission" date="2018-12" db="EMBL/GenBank/DDBJ databases">
        <title>The whole draft genome of Aquabacterium sp. SJQ9.</title>
        <authorList>
            <person name="Sun L."/>
            <person name="Gao X."/>
            <person name="Chen W."/>
            <person name="Huang K."/>
        </authorList>
    </citation>
    <scope>NUCLEOTIDE SEQUENCE [LARGE SCALE GENOMIC DNA]</scope>
    <source>
        <strain evidence="9 10">SJQ9</strain>
    </source>
</reference>
<dbReference type="PANTHER" id="PTHR43289:SF6">
    <property type="entry name" value="SERINE_THREONINE-PROTEIN KINASE NEKL-3"/>
    <property type="match status" value="1"/>
</dbReference>
<dbReference type="Pfam" id="PF13672">
    <property type="entry name" value="PP2C_2"/>
    <property type="match status" value="1"/>
</dbReference>
<keyword evidence="6" id="KW-0812">Transmembrane</keyword>
<keyword evidence="6" id="KW-1133">Transmembrane helix</keyword>
<dbReference type="RefSeq" id="WP_125243905.1">
    <property type="nucleotide sequence ID" value="NZ_RSED01000010.1"/>
</dbReference>
<dbReference type="Pfam" id="PF00069">
    <property type="entry name" value="Pkinase"/>
    <property type="match status" value="1"/>
</dbReference>
<evidence type="ECO:0000313" key="10">
    <source>
        <dbReference type="Proteomes" id="UP000269265"/>
    </source>
</evidence>
<dbReference type="EMBL" id="RSED01000010">
    <property type="protein sequence ID" value="RRS03700.1"/>
    <property type="molecule type" value="Genomic_DNA"/>
</dbReference>
<dbReference type="Gene3D" id="3.30.200.20">
    <property type="entry name" value="Phosphorylase Kinase, domain 1"/>
    <property type="match status" value="1"/>
</dbReference>
<keyword evidence="1" id="KW-0808">Transferase</keyword>
<dbReference type="InterPro" id="IPR011009">
    <property type="entry name" value="Kinase-like_dom_sf"/>
</dbReference>
<dbReference type="SMART" id="SM00331">
    <property type="entry name" value="PP2C_SIG"/>
    <property type="match status" value="1"/>
</dbReference>
<protein>
    <submittedName>
        <fullName evidence="9">Bifunctional protein-serine/threonine kinase/phosphatase</fullName>
    </submittedName>
</protein>
<keyword evidence="2" id="KW-0547">Nucleotide-binding</keyword>
<comment type="caution">
    <text evidence="9">The sequence shown here is derived from an EMBL/GenBank/DDBJ whole genome shotgun (WGS) entry which is preliminary data.</text>
</comment>
<evidence type="ECO:0000256" key="1">
    <source>
        <dbReference type="ARBA" id="ARBA00022679"/>
    </source>
</evidence>
<evidence type="ECO:0000256" key="5">
    <source>
        <dbReference type="SAM" id="MobiDB-lite"/>
    </source>
</evidence>
<dbReference type="SMART" id="SM00332">
    <property type="entry name" value="PP2Cc"/>
    <property type="match status" value="1"/>
</dbReference>
<proteinExistence type="predicted"/>
<dbReference type="InterPro" id="IPR001932">
    <property type="entry name" value="PPM-type_phosphatase-like_dom"/>
</dbReference>
<sequence length="578" mass="64177">MAAGLRITLGQHSRAGRKPVNQDFHGAAVPTGTRLSTKGIAIALADGIGSSAVSQVASAAAVRGFLDDYYDTSEAWTVRRAAQRVLEATNAWLHAQTRRSDARFDPDRGYVCTFSALILKGREAHLLHVGDTRIYRVHAQALEQLTEDHRLHAAPGQTYLARALGVGPSVEIDYRHWPLEPGELYLLASDGAYEHLDAATVHRALGTHGDDFDAAASLLADNALARGSQDNLTVQLVRIDTLPEPEAHQLPVQREGLALPPPLQARMRFEGYTIVRELHASARSQVHLAVDDQSGQQVVLKTPSVDLRAQPAWLDRFMLEEWVARRLDSAHVLKPCATERPRQHLYVALEYVDGQTLAQWMTDHPAPSLDSVRRIIEQVARGLQAFHRKEMLHQDLRPENVMIDATGTVKIIDFGSVHVAGLAEGSSEPRPEALVGTLQYTAPEYFTGLGGSAASDLFSLAVLAYQMLTGQLPYGLQVTRIRTERDVARLRYTPLREHRPELPSWLDAVLRRALHPQAPKRQEALSEFIHDLHDPGLQYQPRRAPPLIERHPVVFWKVLSAALAVAVVLLLWLRITHR</sequence>
<evidence type="ECO:0000259" key="7">
    <source>
        <dbReference type="PROSITE" id="PS50011"/>
    </source>
</evidence>
<dbReference type="OrthoDB" id="9801841at2"/>
<feature type="region of interest" description="Disordered" evidence="5">
    <location>
        <begin position="1"/>
        <end position="24"/>
    </location>
</feature>
<keyword evidence="6" id="KW-0472">Membrane</keyword>
<evidence type="ECO:0000256" key="2">
    <source>
        <dbReference type="ARBA" id="ARBA00022741"/>
    </source>
</evidence>
<feature type="transmembrane region" description="Helical" evidence="6">
    <location>
        <begin position="553"/>
        <end position="573"/>
    </location>
</feature>
<dbReference type="CDD" id="cd14014">
    <property type="entry name" value="STKc_PknB_like"/>
    <property type="match status" value="1"/>
</dbReference>
<evidence type="ECO:0000256" key="4">
    <source>
        <dbReference type="ARBA" id="ARBA00022840"/>
    </source>
</evidence>
<dbReference type="SUPFAM" id="SSF81606">
    <property type="entry name" value="PP2C-like"/>
    <property type="match status" value="1"/>
</dbReference>
<dbReference type="PANTHER" id="PTHR43289">
    <property type="entry name" value="MITOGEN-ACTIVATED PROTEIN KINASE KINASE KINASE 20-RELATED"/>
    <property type="match status" value="1"/>
</dbReference>
<evidence type="ECO:0000313" key="9">
    <source>
        <dbReference type="EMBL" id="RRS03700.1"/>
    </source>
</evidence>
<organism evidence="9 10">
    <name type="scientific">Aquabacterium soli</name>
    <dbReference type="NCBI Taxonomy" id="2493092"/>
    <lineage>
        <taxon>Bacteria</taxon>
        <taxon>Pseudomonadati</taxon>
        <taxon>Pseudomonadota</taxon>
        <taxon>Betaproteobacteria</taxon>
        <taxon>Burkholderiales</taxon>
        <taxon>Aquabacterium</taxon>
    </lineage>
</organism>
<dbReference type="Gene3D" id="3.60.40.10">
    <property type="entry name" value="PPM-type phosphatase domain"/>
    <property type="match status" value="1"/>
</dbReference>